<dbReference type="PANTHER" id="PTHR48081:SF8">
    <property type="entry name" value="ALPHA_BETA HYDROLASE FOLD-3 DOMAIN-CONTAINING PROTEIN-RELATED"/>
    <property type="match status" value="1"/>
</dbReference>
<dbReference type="PANTHER" id="PTHR48081">
    <property type="entry name" value="AB HYDROLASE SUPERFAMILY PROTEIN C4A8.06C"/>
    <property type="match status" value="1"/>
</dbReference>
<dbReference type="SUPFAM" id="SSF53474">
    <property type="entry name" value="alpha/beta-Hydrolases"/>
    <property type="match status" value="1"/>
</dbReference>
<dbReference type="PROSITE" id="PS01173">
    <property type="entry name" value="LIPASE_GDXG_HIS"/>
    <property type="match status" value="1"/>
</dbReference>
<reference evidence="4 5" key="1">
    <citation type="submission" date="2018-03" db="EMBL/GenBank/DDBJ databases">
        <title>Aquarubrobacter algicola gen. nov., sp. nov., a novel actinobacterium isolated from shallow eutrophic lake during the end of cyanobacterial harmful algal blooms.</title>
        <authorList>
            <person name="Chun S.J."/>
        </authorList>
    </citation>
    <scope>NUCLEOTIDE SEQUENCE [LARGE SCALE GENOMIC DNA]</scope>
    <source>
        <strain evidence="4 5">Seoho-28</strain>
    </source>
</reference>
<evidence type="ECO:0000313" key="4">
    <source>
        <dbReference type="EMBL" id="PTL59050.1"/>
    </source>
</evidence>
<gene>
    <name evidence="4" type="ORF">C7Y72_05015</name>
</gene>
<comment type="similarity">
    <text evidence="1">Belongs to the 'GDXG' lipolytic enzyme family.</text>
</comment>
<protein>
    <submittedName>
        <fullName evidence="4">Alpha/beta hydrolase</fullName>
    </submittedName>
</protein>
<evidence type="ECO:0000256" key="1">
    <source>
        <dbReference type="ARBA" id="ARBA00010515"/>
    </source>
</evidence>
<evidence type="ECO:0000313" key="5">
    <source>
        <dbReference type="Proteomes" id="UP000240739"/>
    </source>
</evidence>
<dbReference type="Proteomes" id="UP000240739">
    <property type="component" value="Unassembled WGS sequence"/>
</dbReference>
<organism evidence="4 5">
    <name type="scientific">Paraconexibacter algicola</name>
    <dbReference type="NCBI Taxonomy" id="2133960"/>
    <lineage>
        <taxon>Bacteria</taxon>
        <taxon>Bacillati</taxon>
        <taxon>Actinomycetota</taxon>
        <taxon>Thermoleophilia</taxon>
        <taxon>Solirubrobacterales</taxon>
        <taxon>Paraconexibacteraceae</taxon>
        <taxon>Paraconexibacter</taxon>
    </lineage>
</organism>
<dbReference type="InterPro" id="IPR013094">
    <property type="entry name" value="AB_hydrolase_3"/>
</dbReference>
<dbReference type="GO" id="GO:0016787">
    <property type="term" value="F:hydrolase activity"/>
    <property type="evidence" value="ECO:0007669"/>
    <property type="project" value="UniProtKB-KW"/>
</dbReference>
<dbReference type="InterPro" id="IPR002168">
    <property type="entry name" value="Lipase_GDXG_HIS_AS"/>
</dbReference>
<comment type="caution">
    <text evidence="4">The sequence shown here is derived from an EMBL/GenBank/DDBJ whole genome shotgun (WGS) entry which is preliminary data.</text>
</comment>
<dbReference type="EMBL" id="PYYB01000001">
    <property type="protein sequence ID" value="PTL59050.1"/>
    <property type="molecule type" value="Genomic_DNA"/>
</dbReference>
<proteinExistence type="inferred from homology"/>
<feature type="domain" description="Alpha/beta hydrolase fold-3" evidence="3">
    <location>
        <begin position="120"/>
        <end position="325"/>
    </location>
</feature>
<dbReference type="Pfam" id="PF07859">
    <property type="entry name" value="Abhydrolase_3"/>
    <property type="match status" value="1"/>
</dbReference>
<sequence length="364" mass="38673">MDSRTARDRLEYRAARALAALSPRAQVRLSGKPAVSLDGQALEPEIQLTLAMLERQNLPGMETLPPVQARAQIRRQALAIAGKPVPVGAVRDLEVDGAQGPLRARHYAPAESTTGPHPLLVFFHGGGFVVGDLDTHDQVCRLLCRHGGVHVLSVDYRLAPECPFPGPVEDAVAATRWALAHAQDLGADPARVAVGGDSAGGNLSAVACHVLTRAGEQAPVFQLLLYPATDGAGEYRSRELFSDGFFLTEAQMDWFKDQYVADADPLDPRLSVLRADDLTGLPPALVVTAGFDPLRDEGEAYARALRDAGVRVALRRFPGLIHGFANAATVSRVSRDALIEVAGATRALLAMVSAPVAEPEVTAG</sequence>
<dbReference type="Gene3D" id="3.40.50.1820">
    <property type="entry name" value="alpha/beta hydrolase"/>
    <property type="match status" value="1"/>
</dbReference>
<evidence type="ECO:0000259" key="3">
    <source>
        <dbReference type="Pfam" id="PF07859"/>
    </source>
</evidence>
<evidence type="ECO:0000256" key="2">
    <source>
        <dbReference type="ARBA" id="ARBA00022801"/>
    </source>
</evidence>
<dbReference type="InterPro" id="IPR050300">
    <property type="entry name" value="GDXG_lipolytic_enzyme"/>
</dbReference>
<dbReference type="RefSeq" id="WP_107567486.1">
    <property type="nucleotide sequence ID" value="NZ_PYYB01000001.1"/>
</dbReference>
<keyword evidence="2 4" id="KW-0378">Hydrolase</keyword>
<keyword evidence="5" id="KW-1185">Reference proteome</keyword>
<accession>A0A2T4UII8</accession>
<name>A0A2T4UII8_9ACTN</name>
<dbReference type="InterPro" id="IPR029058">
    <property type="entry name" value="AB_hydrolase_fold"/>
</dbReference>
<dbReference type="OrthoDB" id="3181909at2"/>
<dbReference type="FunFam" id="3.40.50.1820:FF:000089">
    <property type="entry name" value="Alpha/beta hydrolase"/>
    <property type="match status" value="1"/>
</dbReference>
<dbReference type="AlphaFoldDB" id="A0A2T4UII8"/>